<dbReference type="InterPro" id="IPR014284">
    <property type="entry name" value="RNA_pol_sigma-70_dom"/>
</dbReference>
<dbReference type="CDD" id="cd06171">
    <property type="entry name" value="Sigma70_r4"/>
    <property type="match status" value="1"/>
</dbReference>
<dbReference type="GO" id="GO:0003677">
    <property type="term" value="F:DNA binding"/>
    <property type="evidence" value="ECO:0007669"/>
    <property type="project" value="InterPro"/>
</dbReference>
<dbReference type="InterPro" id="IPR013324">
    <property type="entry name" value="RNA_pol_sigma_r3/r4-like"/>
</dbReference>
<dbReference type="InterPro" id="IPR013325">
    <property type="entry name" value="RNA_pol_sigma_r2"/>
</dbReference>
<dbReference type="Gene3D" id="1.10.1740.10">
    <property type="match status" value="1"/>
</dbReference>
<comment type="similarity">
    <text evidence="1">Belongs to the sigma-70 factor family. ECF subfamily.</text>
</comment>
<accession>A0AA41QS68</accession>
<dbReference type="RefSeq" id="WP_281737018.1">
    <property type="nucleotide sequence ID" value="NZ_JAKETQ010000003.1"/>
</dbReference>
<dbReference type="Gene3D" id="1.10.10.10">
    <property type="entry name" value="Winged helix-like DNA-binding domain superfamily/Winged helix DNA-binding domain"/>
    <property type="match status" value="1"/>
</dbReference>
<keyword evidence="2" id="KW-0805">Transcription regulation</keyword>
<feature type="domain" description="PhyR sigma2" evidence="6">
    <location>
        <begin position="8"/>
        <end position="61"/>
    </location>
</feature>
<dbReference type="PANTHER" id="PTHR43133:SF25">
    <property type="entry name" value="RNA POLYMERASE SIGMA FACTOR RFAY-RELATED"/>
    <property type="match status" value="1"/>
</dbReference>
<gene>
    <name evidence="7" type="ORF">ML536_19575</name>
</gene>
<proteinExistence type="inferred from homology"/>
<dbReference type="GO" id="GO:0016987">
    <property type="term" value="F:sigma factor activity"/>
    <property type="evidence" value="ECO:0007669"/>
    <property type="project" value="UniProtKB-KW"/>
</dbReference>
<evidence type="ECO:0000259" key="6">
    <source>
        <dbReference type="Pfam" id="PF22029"/>
    </source>
</evidence>
<dbReference type="NCBIfam" id="TIGR02937">
    <property type="entry name" value="sigma70-ECF"/>
    <property type="match status" value="1"/>
</dbReference>
<comment type="caution">
    <text evidence="7">The sequence shown here is derived from an EMBL/GenBank/DDBJ whole genome shotgun (WGS) entry which is preliminary data.</text>
</comment>
<evidence type="ECO:0000313" key="8">
    <source>
        <dbReference type="Proteomes" id="UP001156140"/>
    </source>
</evidence>
<protein>
    <submittedName>
        <fullName evidence="7">Sigma-70 family RNA polymerase sigma factor</fullName>
    </submittedName>
</protein>
<dbReference type="EMBL" id="JALAZD010000003">
    <property type="protein sequence ID" value="MCI0129039.1"/>
    <property type="molecule type" value="Genomic_DNA"/>
</dbReference>
<dbReference type="InterPro" id="IPR039425">
    <property type="entry name" value="RNA_pol_sigma-70-like"/>
</dbReference>
<name>A0AA41QS68_9HYPH</name>
<reference evidence="7" key="1">
    <citation type="submission" date="2022-03" db="EMBL/GenBank/DDBJ databases">
        <title>The complete genome sequence of a Methyloterrigena soli.</title>
        <authorList>
            <person name="Zi Z."/>
        </authorList>
    </citation>
    <scope>NUCLEOTIDE SEQUENCE</scope>
    <source>
        <strain evidence="7">M48</strain>
    </source>
</reference>
<keyword evidence="4" id="KW-0804">Transcription</keyword>
<dbReference type="InterPro" id="IPR053866">
    <property type="entry name" value="PhyR_sigma2"/>
</dbReference>
<sequence length="170" mass="18686">MSTFLDEIETCVPALRRYARALTRDADRADDLVQDCLERAIRKSALFRPRGPLRAWLFTMLLNLHRNGARSERRQGPLTPLDGLGFEPSVPPAQPGHIALAELARAIDTLPADQREALLLVVLEDMPYADAAAILGIPVGTLMSRLGRARAALRTMTGGDPQAPRLRTVK</sequence>
<evidence type="ECO:0000256" key="1">
    <source>
        <dbReference type="ARBA" id="ARBA00010641"/>
    </source>
</evidence>
<dbReference type="AlphaFoldDB" id="A0AA41QS68"/>
<dbReference type="SUPFAM" id="SSF88659">
    <property type="entry name" value="Sigma3 and sigma4 domains of RNA polymerase sigma factors"/>
    <property type="match status" value="1"/>
</dbReference>
<evidence type="ECO:0000256" key="4">
    <source>
        <dbReference type="ARBA" id="ARBA00023163"/>
    </source>
</evidence>
<keyword evidence="3" id="KW-0731">Sigma factor</keyword>
<feature type="domain" description="RNA polymerase sigma factor 70 region 4 type 2" evidence="5">
    <location>
        <begin position="101"/>
        <end position="153"/>
    </location>
</feature>
<evidence type="ECO:0000259" key="5">
    <source>
        <dbReference type="Pfam" id="PF08281"/>
    </source>
</evidence>
<organism evidence="7 8">
    <name type="scientific">Paradevosia shaoguanensis</name>
    <dbReference type="NCBI Taxonomy" id="1335043"/>
    <lineage>
        <taxon>Bacteria</taxon>
        <taxon>Pseudomonadati</taxon>
        <taxon>Pseudomonadota</taxon>
        <taxon>Alphaproteobacteria</taxon>
        <taxon>Hyphomicrobiales</taxon>
        <taxon>Devosiaceae</taxon>
        <taxon>Paradevosia</taxon>
    </lineage>
</organism>
<dbReference type="InterPro" id="IPR013249">
    <property type="entry name" value="RNA_pol_sigma70_r4_t2"/>
</dbReference>
<dbReference type="InterPro" id="IPR036388">
    <property type="entry name" value="WH-like_DNA-bd_sf"/>
</dbReference>
<evidence type="ECO:0000256" key="2">
    <source>
        <dbReference type="ARBA" id="ARBA00023015"/>
    </source>
</evidence>
<dbReference type="PANTHER" id="PTHR43133">
    <property type="entry name" value="RNA POLYMERASE ECF-TYPE SIGMA FACTO"/>
    <property type="match status" value="1"/>
</dbReference>
<evidence type="ECO:0000256" key="3">
    <source>
        <dbReference type="ARBA" id="ARBA00023082"/>
    </source>
</evidence>
<dbReference type="Pfam" id="PF22029">
    <property type="entry name" value="PhyR_sigma2"/>
    <property type="match status" value="1"/>
</dbReference>
<dbReference type="GO" id="GO:0006352">
    <property type="term" value="P:DNA-templated transcription initiation"/>
    <property type="evidence" value="ECO:0007669"/>
    <property type="project" value="InterPro"/>
</dbReference>
<dbReference type="Proteomes" id="UP001156140">
    <property type="component" value="Unassembled WGS sequence"/>
</dbReference>
<dbReference type="SUPFAM" id="SSF88946">
    <property type="entry name" value="Sigma2 domain of RNA polymerase sigma factors"/>
    <property type="match status" value="1"/>
</dbReference>
<keyword evidence="8" id="KW-1185">Reference proteome</keyword>
<evidence type="ECO:0000313" key="7">
    <source>
        <dbReference type="EMBL" id="MCI0129039.1"/>
    </source>
</evidence>
<dbReference type="Pfam" id="PF08281">
    <property type="entry name" value="Sigma70_r4_2"/>
    <property type="match status" value="1"/>
</dbReference>